<reference evidence="3" key="1">
    <citation type="journal article" date="2014" name="Int. J. Syst. Evol. Microbiol.">
        <title>Complete genome sequence of Corynebacterium casei LMG S-19264T (=DSM 44701T), isolated from a smear-ripened cheese.</title>
        <authorList>
            <consortium name="US DOE Joint Genome Institute (JGI-PGF)"/>
            <person name="Walter F."/>
            <person name="Albersmeier A."/>
            <person name="Kalinowski J."/>
            <person name="Ruckert C."/>
        </authorList>
    </citation>
    <scope>NUCLEOTIDE SEQUENCE</scope>
    <source>
        <strain evidence="3">VKM Ac-1069</strain>
    </source>
</reference>
<dbReference type="Pfam" id="PF01814">
    <property type="entry name" value="Hemerythrin"/>
    <property type="match status" value="1"/>
</dbReference>
<dbReference type="Gene3D" id="1.20.120.520">
    <property type="entry name" value="nmb1532 protein domain like"/>
    <property type="match status" value="1"/>
</dbReference>
<dbReference type="PANTHER" id="PTHR35585:SF1">
    <property type="entry name" value="HHE DOMAIN PROTEIN (AFU_ORTHOLOGUE AFUA_4G00730)"/>
    <property type="match status" value="1"/>
</dbReference>
<dbReference type="Proteomes" id="UP001143463">
    <property type="component" value="Unassembled WGS sequence"/>
</dbReference>
<proteinExistence type="predicted"/>
<keyword evidence="4" id="KW-1185">Reference proteome</keyword>
<name>A0A9W6UFS5_9PSEU</name>
<dbReference type="RefSeq" id="WP_037053391.1">
    <property type="nucleotide sequence ID" value="NZ_BAAAUZ010000031.1"/>
</dbReference>
<feature type="region of interest" description="Disordered" evidence="1">
    <location>
        <begin position="152"/>
        <end position="171"/>
    </location>
</feature>
<evidence type="ECO:0000256" key="1">
    <source>
        <dbReference type="SAM" id="MobiDB-lite"/>
    </source>
</evidence>
<gene>
    <name evidence="3" type="ORF">GCM10017577_68660</name>
</gene>
<feature type="domain" description="Hemerythrin-like" evidence="2">
    <location>
        <begin position="16"/>
        <end position="132"/>
    </location>
</feature>
<protein>
    <submittedName>
        <fullName evidence="3">Hemerythrin</fullName>
    </submittedName>
</protein>
<dbReference type="AlphaFoldDB" id="A0A9W6UFS5"/>
<evidence type="ECO:0000313" key="3">
    <source>
        <dbReference type="EMBL" id="GLL15713.1"/>
    </source>
</evidence>
<dbReference type="PANTHER" id="PTHR35585">
    <property type="entry name" value="HHE DOMAIN PROTEIN (AFU_ORTHOLOGUE AFUA_4G00730)"/>
    <property type="match status" value="1"/>
</dbReference>
<sequence length="194" mass="21942">MTETVARDDVPAGADVVDELTRDHHEVLDLLERITATRDAKERRDLADTAIAEVVRHSVAEEMYVYPAMSDALEHGGDTVEHDKEEHNKLERIMKDLEGVDGDDARFDVLVGDMTRALRHHAEDEETEQFPKMRERIPQETLVELRRKVEAAKKVAPTRPHPDAPNAELFHKMAGPGVGLVDRLRDRLTNRSTG</sequence>
<organism evidence="3 4">
    <name type="scientific">Pseudonocardia halophobica</name>
    <dbReference type="NCBI Taxonomy" id="29401"/>
    <lineage>
        <taxon>Bacteria</taxon>
        <taxon>Bacillati</taxon>
        <taxon>Actinomycetota</taxon>
        <taxon>Actinomycetes</taxon>
        <taxon>Pseudonocardiales</taxon>
        <taxon>Pseudonocardiaceae</taxon>
        <taxon>Pseudonocardia</taxon>
    </lineage>
</organism>
<dbReference type="InterPro" id="IPR012312">
    <property type="entry name" value="Hemerythrin-like"/>
</dbReference>
<evidence type="ECO:0000313" key="4">
    <source>
        <dbReference type="Proteomes" id="UP001143463"/>
    </source>
</evidence>
<comment type="caution">
    <text evidence="3">The sequence shown here is derived from an EMBL/GenBank/DDBJ whole genome shotgun (WGS) entry which is preliminary data.</text>
</comment>
<evidence type="ECO:0000259" key="2">
    <source>
        <dbReference type="Pfam" id="PF01814"/>
    </source>
</evidence>
<reference evidence="3" key="2">
    <citation type="submission" date="2023-01" db="EMBL/GenBank/DDBJ databases">
        <authorList>
            <person name="Sun Q."/>
            <person name="Evtushenko L."/>
        </authorList>
    </citation>
    <scope>NUCLEOTIDE SEQUENCE</scope>
    <source>
        <strain evidence="3">VKM Ac-1069</strain>
    </source>
</reference>
<accession>A0A9W6UFS5</accession>
<dbReference type="EMBL" id="BSFQ01000053">
    <property type="protein sequence ID" value="GLL15713.1"/>
    <property type="molecule type" value="Genomic_DNA"/>
</dbReference>